<gene>
    <name evidence="2" type="ORF">CcCBS67573_g03447</name>
</gene>
<protein>
    <submittedName>
        <fullName evidence="2">Uncharacterized protein</fullName>
    </submittedName>
</protein>
<feature type="compositionally biased region" description="Polar residues" evidence="1">
    <location>
        <begin position="1"/>
        <end position="10"/>
    </location>
</feature>
<proteinExistence type="predicted"/>
<name>A0A507FGC3_9FUNG</name>
<dbReference type="Proteomes" id="UP000320333">
    <property type="component" value="Unassembled WGS sequence"/>
</dbReference>
<feature type="compositionally biased region" description="Low complexity" evidence="1">
    <location>
        <begin position="63"/>
        <end position="73"/>
    </location>
</feature>
<evidence type="ECO:0000313" key="3">
    <source>
        <dbReference type="Proteomes" id="UP000320333"/>
    </source>
</evidence>
<accession>A0A507FGC3</accession>
<feature type="region of interest" description="Disordered" evidence="1">
    <location>
        <begin position="1"/>
        <end position="79"/>
    </location>
</feature>
<sequence length="333" mass="37356">MESNIDGPNSSHKRRQKRVTIATASKDGGSARSRAGARRSPLEDKLATLSVLDQGANEGTGDGDASSGGSMSDLPRSDSLDEQQISRIHRLQKIFGSVHQSFKTRETALAYFTKNKPHPEYDIIKWELISLAYCVELCVKYEEHVLTQGRKLLETAPDILTRLSAESETDQMHVIVLPARKVCKESGQLQWLAVDADPRILVVPKMAIENETNLRILSEHGEVFAELWKMYRDGGAEDRLESIHGMLESLTLPPVEALPPVKQRCAILKRLMTLSSNANFAGFERRLAKDLFCSDRFGDGADSWIFSFMIWKCVHEVHGDRLSREEHVSRGQK</sequence>
<keyword evidence="3" id="KW-1185">Reference proteome</keyword>
<dbReference type="AlphaFoldDB" id="A0A507FGC3"/>
<reference evidence="2 3" key="1">
    <citation type="journal article" date="2019" name="Sci. Rep.">
        <title>Comparative genomics of chytrid fungi reveal insights into the obligate biotrophic and pathogenic lifestyle of Synchytrium endobioticum.</title>
        <authorList>
            <person name="van de Vossenberg B.T.L.H."/>
            <person name="Warris S."/>
            <person name="Nguyen H.D.T."/>
            <person name="van Gent-Pelzer M.P.E."/>
            <person name="Joly D.L."/>
            <person name="van de Geest H.C."/>
            <person name="Bonants P.J.M."/>
            <person name="Smith D.S."/>
            <person name="Levesque C.A."/>
            <person name="van der Lee T.A.J."/>
        </authorList>
    </citation>
    <scope>NUCLEOTIDE SEQUENCE [LARGE SCALE GENOMIC DNA]</scope>
    <source>
        <strain evidence="2 3">CBS 675.73</strain>
    </source>
</reference>
<evidence type="ECO:0000256" key="1">
    <source>
        <dbReference type="SAM" id="MobiDB-lite"/>
    </source>
</evidence>
<organism evidence="2 3">
    <name type="scientific">Chytriomyces confervae</name>
    <dbReference type="NCBI Taxonomy" id="246404"/>
    <lineage>
        <taxon>Eukaryota</taxon>
        <taxon>Fungi</taxon>
        <taxon>Fungi incertae sedis</taxon>
        <taxon>Chytridiomycota</taxon>
        <taxon>Chytridiomycota incertae sedis</taxon>
        <taxon>Chytridiomycetes</taxon>
        <taxon>Chytridiales</taxon>
        <taxon>Chytriomycetaceae</taxon>
        <taxon>Chytriomyces</taxon>
    </lineage>
</organism>
<dbReference type="EMBL" id="QEAP01000087">
    <property type="protein sequence ID" value="TPX75284.1"/>
    <property type="molecule type" value="Genomic_DNA"/>
</dbReference>
<evidence type="ECO:0000313" key="2">
    <source>
        <dbReference type="EMBL" id="TPX75284.1"/>
    </source>
</evidence>
<dbReference type="OrthoDB" id="2163023at2759"/>
<comment type="caution">
    <text evidence="2">The sequence shown here is derived from an EMBL/GenBank/DDBJ whole genome shotgun (WGS) entry which is preliminary data.</text>
</comment>